<organism evidence="2 3">
    <name type="scientific">Actinomadura soli</name>
    <dbReference type="NCBI Taxonomy" id="2508997"/>
    <lineage>
        <taxon>Bacteria</taxon>
        <taxon>Bacillati</taxon>
        <taxon>Actinomycetota</taxon>
        <taxon>Actinomycetes</taxon>
        <taxon>Streptosporangiales</taxon>
        <taxon>Thermomonosporaceae</taxon>
        <taxon>Actinomadura</taxon>
    </lineage>
</organism>
<keyword evidence="3" id="KW-1185">Reference proteome</keyword>
<dbReference type="EMBL" id="VCKW01000018">
    <property type="protein sequence ID" value="TMR05699.1"/>
    <property type="molecule type" value="Genomic_DNA"/>
</dbReference>
<dbReference type="OrthoDB" id="118834at2"/>
<protein>
    <submittedName>
        <fullName evidence="2">Lipocalin-like domain-containing protein</fullName>
    </submittedName>
</protein>
<dbReference type="RefSeq" id="WP_138643952.1">
    <property type="nucleotide sequence ID" value="NZ_VCKW01000018.1"/>
</dbReference>
<dbReference type="InterPro" id="IPR024311">
    <property type="entry name" value="Lipocalin-like"/>
</dbReference>
<evidence type="ECO:0000313" key="2">
    <source>
        <dbReference type="EMBL" id="TMR05699.1"/>
    </source>
</evidence>
<dbReference type="AlphaFoldDB" id="A0A5C4JIL0"/>
<evidence type="ECO:0000313" key="3">
    <source>
        <dbReference type="Proteomes" id="UP000309174"/>
    </source>
</evidence>
<comment type="caution">
    <text evidence="2">The sequence shown here is derived from an EMBL/GenBank/DDBJ whole genome shotgun (WGS) entry which is preliminary data.</text>
</comment>
<sequence>MADGRAKPEAPPGPAPEAVRGTWRLVTYVVENEHGELIDEPLGPDPHGLLVYTPEGRVVVHLMADGREMCGSARPVDCPPDRKLAAYDSHLSYAGSYRLTGDRVFHHVSISSFPDYVGTELERTLRLDGDRLMLKSTPQVVRGQVRIAVLRWSRENGDR</sequence>
<name>A0A5C4JIL0_9ACTN</name>
<reference evidence="2 3" key="1">
    <citation type="submission" date="2019-05" db="EMBL/GenBank/DDBJ databases">
        <title>Draft genome sequence of Actinomadura sp. 14C53.</title>
        <authorList>
            <person name="Saricaoglu S."/>
            <person name="Isik K."/>
        </authorList>
    </citation>
    <scope>NUCLEOTIDE SEQUENCE [LARGE SCALE GENOMIC DNA]</scope>
    <source>
        <strain evidence="2 3">14C53</strain>
    </source>
</reference>
<gene>
    <name evidence="2" type="ORF">ETD83_05520</name>
</gene>
<dbReference type="Proteomes" id="UP000309174">
    <property type="component" value="Unassembled WGS sequence"/>
</dbReference>
<accession>A0A5C4JIL0</accession>
<proteinExistence type="predicted"/>
<feature type="domain" description="Lipocalin-like" evidence="1">
    <location>
        <begin position="21"/>
        <end position="154"/>
    </location>
</feature>
<evidence type="ECO:0000259" key="1">
    <source>
        <dbReference type="Pfam" id="PF13924"/>
    </source>
</evidence>
<dbReference type="Pfam" id="PF13924">
    <property type="entry name" value="Lipocalin_5"/>
    <property type="match status" value="1"/>
</dbReference>